<comment type="caution">
    <text evidence="16">The sequence shown here is derived from an EMBL/GenBank/DDBJ whole genome shotgun (WGS) entry which is preliminary data.</text>
</comment>
<keyword evidence="8" id="KW-0443">Lipid metabolism</keyword>
<dbReference type="Gene3D" id="1.10.540.10">
    <property type="entry name" value="Acyl-CoA dehydrogenase/oxidase, N-terminal domain"/>
    <property type="match status" value="1"/>
</dbReference>
<proteinExistence type="inferred from homology"/>
<dbReference type="InterPro" id="IPR029320">
    <property type="entry name" value="Acyl-CoA_ox_N"/>
</dbReference>
<evidence type="ECO:0000256" key="12">
    <source>
        <dbReference type="PIRSR" id="PIRSR000168-2"/>
    </source>
</evidence>
<dbReference type="InterPro" id="IPR046373">
    <property type="entry name" value="Acyl-CoA_Oxase/DH_mid-dom_sf"/>
</dbReference>
<feature type="domain" description="Acyl-coenzyme A oxidase N-terminal" evidence="14">
    <location>
        <begin position="6"/>
        <end position="82"/>
    </location>
</feature>
<dbReference type="SUPFAM" id="SSF56645">
    <property type="entry name" value="Acyl-CoA dehydrogenase NM domain-like"/>
    <property type="match status" value="1"/>
</dbReference>
<evidence type="ECO:0000313" key="17">
    <source>
        <dbReference type="Proteomes" id="UP001220324"/>
    </source>
</evidence>
<evidence type="ECO:0000259" key="13">
    <source>
        <dbReference type="Pfam" id="PF01756"/>
    </source>
</evidence>
<dbReference type="InterPro" id="IPR009100">
    <property type="entry name" value="AcylCoA_DH/oxidase_NM_dom_sf"/>
</dbReference>
<protein>
    <recommendedName>
        <fullName evidence="10">Acyl-coenzyme A oxidase</fullName>
    </recommendedName>
</protein>
<dbReference type="GO" id="GO:0003997">
    <property type="term" value="F:acyl-CoA oxidase activity"/>
    <property type="evidence" value="ECO:0007669"/>
    <property type="project" value="InterPro"/>
</dbReference>
<evidence type="ECO:0000256" key="1">
    <source>
        <dbReference type="ARBA" id="ARBA00001974"/>
    </source>
</evidence>
<dbReference type="Gene3D" id="1.20.140.10">
    <property type="entry name" value="Butyryl-CoA Dehydrogenase, subunit A, domain 3"/>
    <property type="match status" value="2"/>
</dbReference>
<accession>A0AAD6GDB7</accession>
<evidence type="ECO:0000256" key="10">
    <source>
        <dbReference type="PIRNR" id="PIRNR000168"/>
    </source>
</evidence>
<sequence>MKLPRIYEGLDREGIYLEGLRRARATVNDMVDHNHRHFAIMTERYQIANASPLGLNFLMFRKAIELQGTPEQQKYWLPLIDGAKVNGAYAQTEVGHGTFVRGIETTATFNHDTDEFILHSPSLTSTKIWPGGLGLSCSHAIVVARLKIGKPPVDHGIHMFLVQVRSMEDFRPVDGVELGDQGMKMSYNGTCNGYAKFDNLRIPRNSLLSAHAQVTKDGSFIQGKIDKTRLLKKTYSIMLHHRGLIPRCVSFALAQSVTITARYSVAILEFKSQHYRILALISQAYAILFASKRFDIQYEALQQDESGDGASARLPFIHALASGLKAWSSTVACAGVEEARQMCGGHGYVALSGLPEILSAVSASLTFEGENYVLWQQLGKYLLGQLQAFTTGIPIAPEMGGFLTGIEQYLRDEKFDAEFKDARRDELLDASKLLSIFLHRSRRLLVTAYRQFERNVQQLHPAQAWNRVMMPIISAGRAFIEYLVLQYYKDYIDAISTAEPSLLPVLTRLYSLFALTTVINPNSQFTSASFTEDGTLSLSQIHDMGEQIDELLTDLLPDVISLTDAWDFTDASLCSALGCRDGNVYERLMSWTRQIPINSAVKESNGVLSSMWDGPYGMEGILKRDIEKGARL</sequence>
<name>A0AAD6GDB7_9EURO</name>
<keyword evidence="6" id="KW-0276">Fatty acid metabolism</keyword>
<evidence type="ECO:0000256" key="7">
    <source>
        <dbReference type="ARBA" id="ARBA00023002"/>
    </source>
</evidence>
<evidence type="ECO:0000259" key="14">
    <source>
        <dbReference type="Pfam" id="PF14749"/>
    </source>
</evidence>
<keyword evidence="17" id="KW-1185">Reference proteome</keyword>
<evidence type="ECO:0000256" key="2">
    <source>
        <dbReference type="ARBA" id="ARBA00004275"/>
    </source>
</evidence>
<dbReference type="GO" id="GO:0055088">
    <property type="term" value="P:lipid homeostasis"/>
    <property type="evidence" value="ECO:0007669"/>
    <property type="project" value="TreeGrafter"/>
</dbReference>
<feature type="domain" description="Acyl-CoA oxidase C-alpha1" evidence="15">
    <location>
        <begin position="235"/>
        <end position="383"/>
    </location>
</feature>
<keyword evidence="7" id="KW-0560">Oxidoreductase</keyword>
<dbReference type="Pfam" id="PF22924">
    <property type="entry name" value="ACOX_C_alpha1"/>
    <property type="match status" value="1"/>
</dbReference>
<organism evidence="16 17">
    <name type="scientific">Penicillium frequentans</name>
    <dbReference type="NCBI Taxonomy" id="3151616"/>
    <lineage>
        <taxon>Eukaryota</taxon>
        <taxon>Fungi</taxon>
        <taxon>Dikarya</taxon>
        <taxon>Ascomycota</taxon>
        <taxon>Pezizomycotina</taxon>
        <taxon>Eurotiomycetes</taxon>
        <taxon>Eurotiomycetidae</taxon>
        <taxon>Eurotiales</taxon>
        <taxon>Aspergillaceae</taxon>
        <taxon>Penicillium</taxon>
    </lineage>
</organism>
<reference evidence="16 17" key="1">
    <citation type="journal article" date="2023" name="IMA Fungus">
        <title>Comparative genomic study of the Penicillium genus elucidates a diverse pangenome and 15 lateral gene transfer events.</title>
        <authorList>
            <person name="Petersen C."/>
            <person name="Sorensen T."/>
            <person name="Nielsen M.R."/>
            <person name="Sondergaard T.E."/>
            <person name="Sorensen J.L."/>
            <person name="Fitzpatrick D.A."/>
            <person name="Frisvad J.C."/>
            <person name="Nielsen K.L."/>
        </authorList>
    </citation>
    <scope>NUCLEOTIDE SEQUENCE [LARGE SCALE GENOMIC DNA]</scope>
    <source>
        <strain evidence="16 17">IBT 35679</strain>
    </source>
</reference>
<evidence type="ECO:0000256" key="11">
    <source>
        <dbReference type="PIRSR" id="PIRSR000168-1"/>
    </source>
</evidence>
<dbReference type="Gene3D" id="2.40.110.10">
    <property type="entry name" value="Butyryl-CoA Dehydrogenase, subunit A, domain 2"/>
    <property type="match status" value="1"/>
</dbReference>
<evidence type="ECO:0000313" key="16">
    <source>
        <dbReference type="EMBL" id="KAJ5532804.1"/>
    </source>
</evidence>
<comment type="cofactor">
    <cofactor evidence="1">
        <name>FAD</name>
        <dbReference type="ChEBI" id="CHEBI:57692"/>
    </cofactor>
</comment>
<comment type="subcellular location">
    <subcellularLocation>
        <location evidence="2">Peroxisome</location>
    </subcellularLocation>
</comment>
<dbReference type="GO" id="GO:0033540">
    <property type="term" value="P:fatty acid beta-oxidation using acyl-CoA oxidase"/>
    <property type="evidence" value="ECO:0007669"/>
    <property type="project" value="TreeGrafter"/>
</dbReference>
<dbReference type="SUPFAM" id="SSF47203">
    <property type="entry name" value="Acyl-CoA dehydrogenase C-terminal domain-like"/>
    <property type="match status" value="2"/>
</dbReference>
<feature type="binding site" evidence="12">
    <location>
        <position position="131"/>
    </location>
    <ligand>
        <name>FAD</name>
        <dbReference type="ChEBI" id="CHEBI:57692"/>
    </ligand>
</feature>
<dbReference type="InterPro" id="IPR002655">
    <property type="entry name" value="Acyl-CoA_oxidase_C"/>
</dbReference>
<dbReference type="PANTHER" id="PTHR10909:SF250">
    <property type="entry name" value="PEROXISOMAL ACYL-COENZYME A OXIDASE 1"/>
    <property type="match status" value="1"/>
</dbReference>
<dbReference type="InterPro" id="IPR012258">
    <property type="entry name" value="Acyl-CoA_oxidase"/>
</dbReference>
<evidence type="ECO:0000256" key="9">
    <source>
        <dbReference type="ARBA" id="ARBA00023140"/>
    </source>
</evidence>
<dbReference type="GO" id="GO:0005504">
    <property type="term" value="F:fatty acid binding"/>
    <property type="evidence" value="ECO:0007669"/>
    <property type="project" value="TreeGrafter"/>
</dbReference>
<dbReference type="PIRSF" id="PIRSF000168">
    <property type="entry name" value="Acyl-CoA_oxidase"/>
    <property type="match status" value="1"/>
</dbReference>
<keyword evidence="5 10" id="KW-0274">FAD</keyword>
<dbReference type="InterPro" id="IPR037069">
    <property type="entry name" value="AcylCoA_DH/ox_N_sf"/>
</dbReference>
<gene>
    <name evidence="16" type="ORF">N7494_009356</name>
</gene>
<evidence type="ECO:0000256" key="8">
    <source>
        <dbReference type="ARBA" id="ARBA00023098"/>
    </source>
</evidence>
<evidence type="ECO:0000256" key="5">
    <source>
        <dbReference type="ARBA" id="ARBA00022827"/>
    </source>
</evidence>
<dbReference type="EMBL" id="JAQIZZ010000007">
    <property type="protein sequence ID" value="KAJ5532804.1"/>
    <property type="molecule type" value="Genomic_DNA"/>
</dbReference>
<keyword evidence="4 10" id="KW-0285">Flavoprotein</keyword>
<dbReference type="PANTHER" id="PTHR10909">
    <property type="entry name" value="ELECTRON TRANSPORT OXIDOREDUCTASE"/>
    <property type="match status" value="1"/>
</dbReference>
<dbReference type="Pfam" id="PF01756">
    <property type="entry name" value="ACOX"/>
    <property type="match status" value="1"/>
</dbReference>
<evidence type="ECO:0000256" key="6">
    <source>
        <dbReference type="ARBA" id="ARBA00022832"/>
    </source>
</evidence>
<feature type="binding site" evidence="12">
    <location>
        <position position="92"/>
    </location>
    <ligand>
        <name>FAD</name>
        <dbReference type="ChEBI" id="CHEBI:57692"/>
    </ligand>
</feature>
<dbReference type="GO" id="GO:0005777">
    <property type="term" value="C:peroxisome"/>
    <property type="evidence" value="ECO:0007669"/>
    <property type="project" value="UniProtKB-SubCell"/>
</dbReference>
<dbReference type="InterPro" id="IPR036250">
    <property type="entry name" value="AcylCo_DH-like_C"/>
</dbReference>
<dbReference type="AlphaFoldDB" id="A0AAD6GDB7"/>
<evidence type="ECO:0000256" key="3">
    <source>
        <dbReference type="ARBA" id="ARBA00006288"/>
    </source>
</evidence>
<dbReference type="FunFam" id="1.20.140.10:FF:000007">
    <property type="entry name" value="Acyl-coenzyme A oxidase"/>
    <property type="match status" value="1"/>
</dbReference>
<evidence type="ECO:0000256" key="4">
    <source>
        <dbReference type="ARBA" id="ARBA00022630"/>
    </source>
</evidence>
<dbReference type="InterPro" id="IPR055060">
    <property type="entry name" value="ACOX_C_alpha1"/>
</dbReference>
<dbReference type="Pfam" id="PF14749">
    <property type="entry name" value="Acyl-CoA_ox_N"/>
    <property type="match status" value="1"/>
</dbReference>
<feature type="domain" description="Acyl-CoA oxidase C-terminal" evidence="13">
    <location>
        <begin position="430"/>
        <end position="603"/>
    </location>
</feature>
<comment type="similarity">
    <text evidence="3 10">Belongs to the acyl-CoA oxidase family.</text>
</comment>
<evidence type="ECO:0000259" key="15">
    <source>
        <dbReference type="Pfam" id="PF22924"/>
    </source>
</evidence>
<dbReference type="Proteomes" id="UP001220324">
    <property type="component" value="Unassembled WGS sequence"/>
</dbReference>
<keyword evidence="9" id="KW-0576">Peroxisome</keyword>
<dbReference type="FunFam" id="2.40.110.10:FF:000003">
    <property type="entry name" value="Acyl-coenzyme A oxidase"/>
    <property type="match status" value="1"/>
</dbReference>
<feature type="active site" description="Proton acceptor" evidence="11">
    <location>
        <position position="368"/>
    </location>
</feature>
<dbReference type="GO" id="GO:0071949">
    <property type="term" value="F:FAD binding"/>
    <property type="evidence" value="ECO:0007669"/>
    <property type="project" value="InterPro"/>
</dbReference>